<keyword evidence="3" id="KW-1185">Reference proteome</keyword>
<dbReference type="EMBL" id="JAMGBA010000001">
    <property type="protein sequence ID" value="MCL6698219.1"/>
    <property type="molecule type" value="Genomic_DNA"/>
</dbReference>
<feature type="chain" id="PRO_5046939383" evidence="1">
    <location>
        <begin position="22"/>
        <end position="133"/>
    </location>
</feature>
<evidence type="ECO:0000256" key="1">
    <source>
        <dbReference type="SAM" id="SignalP"/>
    </source>
</evidence>
<protein>
    <submittedName>
        <fullName evidence="2">Uncharacterized protein</fullName>
    </submittedName>
</protein>
<evidence type="ECO:0000313" key="2">
    <source>
        <dbReference type="EMBL" id="MCL6698219.1"/>
    </source>
</evidence>
<keyword evidence="1" id="KW-0732">Signal</keyword>
<name>A0ABT0RTG3_9SPHN</name>
<proteinExistence type="predicted"/>
<feature type="signal peptide" evidence="1">
    <location>
        <begin position="1"/>
        <end position="21"/>
    </location>
</feature>
<comment type="caution">
    <text evidence="2">The sequence shown here is derived from an EMBL/GenBank/DDBJ whole genome shotgun (WGS) entry which is preliminary data.</text>
</comment>
<reference evidence="2 3" key="1">
    <citation type="submission" date="2022-05" db="EMBL/GenBank/DDBJ databases">
        <authorList>
            <person name="Jo J.-H."/>
            <person name="Im W.-T."/>
        </authorList>
    </citation>
    <scope>NUCLEOTIDE SEQUENCE [LARGE SCALE GENOMIC DNA]</scope>
    <source>
        <strain evidence="2 3">NSE70-1</strain>
    </source>
</reference>
<sequence>MVRSTLLLASLLLASPSVAQAPGLTIKTGESWMFAISRGQPVRAHKVEPTVKPKPGQVLVSLRSMMGTSLSIASNNPQAYTYSAELIGADKSVPVRSCTLPANGRLSFEHWPQKAAAVRIRDFKIATKDGSCP</sequence>
<dbReference type="Proteomes" id="UP001203410">
    <property type="component" value="Unassembled WGS sequence"/>
</dbReference>
<organism evidence="2 3">
    <name type="scientific">Sphingomonas caseinilyticus</name>
    <dbReference type="NCBI Taxonomy" id="2908205"/>
    <lineage>
        <taxon>Bacteria</taxon>
        <taxon>Pseudomonadati</taxon>
        <taxon>Pseudomonadota</taxon>
        <taxon>Alphaproteobacteria</taxon>
        <taxon>Sphingomonadales</taxon>
        <taxon>Sphingomonadaceae</taxon>
        <taxon>Sphingomonas</taxon>
    </lineage>
</organism>
<evidence type="ECO:0000313" key="3">
    <source>
        <dbReference type="Proteomes" id="UP001203410"/>
    </source>
</evidence>
<dbReference type="RefSeq" id="WP_249903566.1">
    <property type="nucleotide sequence ID" value="NZ_JAMGBA010000001.1"/>
</dbReference>
<gene>
    <name evidence="2" type="ORF">LZ496_05410</name>
</gene>
<accession>A0ABT0RTG3</accession>